<sequence length="73" mass="7985">AVERARTDVAARLVWQRDAVAAWWTGSAPGWAHDAARVGPAMWDLGENVRALMRSQVVRWLSWVTGDGGVARG</sequence>
<accession>A0ABX1K3J7</accession>
<proteinExistence type="predicted"/>
<reference evidence="1 2" key="1">
    <citation type="submission" date="2020-04" db="EMBL/GenBank/DDBJ databases">
        <title>MicrobeNet Type strains.</title>
        <authorList>
            <person name="Nicholson A.C."/>
        </authorList>
    </citation>
    <scope>NUCLEOTIDE SEQUENCE [LARGE SCALE GENOMIC DNA]</scope>
    <source>
        <strain evidence="1 2">ATCC BAA-787</strain>
    </source>
</reference>
<evidence type="ECO:0000313" key="1">
    <source>
        <dbReference type="EMBL" id="NKY41138.1"/>
    </source>
</evidence>
<evidence type="ECO:0000313" key="2">
    <source>
        <dbReference type="Proteomes" id="UP000777774"/>
    </source>
</evidence>
<protein>
    <submittedName>
        <fullName evidence="1">Uncharacterized protein</fullName>
    </submittedName>
</protein>
<keyword evidence="2" id="KW-1185">Reference proteome</keyword>
<comment type="caution">
    <text evidence="1">The sequence shown here is derived from an EMBL/GenBank/DDBJ whole genome shotgun (WGS) entry which is preliminary data.</text>
</comment>
<dbReference type="Proteomes" id="UP000777774">
    <property type="component" value="Unassembled WGS sequence"/>
</dbReference>
<gene>
    <name evidence="1" type="ORF">HGA02_16880</name>
</gene>
<dbReference type="EMBL" id="JAAXOY010000584">
    <property type="protein sequence ID" value="NKY41138.1"/>
    <property type="molecule type" value="Genomic_DNA"/>
</dbReference>
<name>A0ABX1K3J7_9CELL</name>
<organism evidence="1 2">
    <name type="scientific">Cellulomonas septica</name>
    <dbReference type="NCBI Taxonomy" id="285080"/>
    <lineage>
        <taxon>Bacteria</taxon>
        <taxon>Bacillati</taxon>
        <taxon>Actinomycetota</taxon>
        <taxon>Actinomycetes</taxon>
        <taxon>Micrococcales</taxon>
        <taxon>Cellulomonadaceae</taxon>
        <taxon>Cellulomonas</taxon>
    </lineage>
</organism>
<dbReference type="RefSeq" id="WP_168680316.1">
    <property type="nucleotide sequence ID" value="NZ_JAAXOY010000584.1"/>
</dbReference>
<feature type="non-terminal residue" evidence="1">
    <location>
        <position position="1"/>
    </location>
</feature>